<evidence type="ECO:0000313" key="1">
    <source>
        <dbReference type="EMBL" id="CUS99318.1"/>
    </source>
</evidence>
<protein>
    <recommendedName>
        <fullName evidence="3">DUF91 domain-containing protein</fullName>
    </recommendedName>
</protein>
<evidence type="ECO:0000313" key="2">
    <source>
        <dbReference type="Proteomes" id="UP000199197"/>
    </source>
</evidence>
<dbReference type="OrthoDB" id="3078199at2"/>
<proteinExistence type="predicted"/>
<dbReference type="InterPro" id="IPR011856">
    <property type="entry name" value="tRNA_endonuc-like_dom_sf"/>
</dbReference>
<organism evidence="1 2">
    <name type="scientific">Candidatus Chryseopegocella kryptomonas</name>
    <dbReference type="NCBI Taxonomy" id="1633643"/>
    <lineage>
        <taxon>Bacteria</taxon>
        <taxon>Pseudomonadati</taxon>
        <taxon>Candidatus Kryptoniota</taxon>
        <taxon>Candidatus Chryseopegocella</taxon>
    </lineage>
</organism>
<dbReference type="Proteomes" id="UP000199197">
    <property type="component" value="Unassembled WGS sequence"/>
</dbReference>
<dbReference type="AlphaFoldDB" id="A0A0P1MU54"/>
<dbReference type="EMBL" id="CZVW01000005">
    <property type="protein sequence ID" value="CUS99318.1"/>
    <property type="molecule type" value="Genomic_DNA"/>
</dbReference>
<accession>A0A0P1MU54</accession>
<name>A0A0P1MU54_9BACT</name>
<dbReference type="RefSeq" id="WP_092348437.1">
    <property type="nucleotide sequence ID" value="NZ_CZVW01000005.1"/>
</dbReference>
<dbReference type="GO" id="GO:0003676">
    <property type="term" value="F:nucleic acid binding"/>
    <property type="evidence" value="ECO:0007669"/>
    <property type="project" value="InterPro"/>
</dbReference>
<keyword evidence="2" id="KW-1185">Reference proteome</keyword>
<dbReference type="Gene3D" id="3.40.1350.10">
    <property type="match status" value="1"/>
</dbReference>
<evidence type="ECO:0008006" key="3">
    <source>
        <dbReference type="Google" id="ProtNLM"/>
    </source>
</evidence>
<gene>
    <name evidence="1" type="ORF">JGI23_00648</name>
</gene>
<reference evidence="2" key="1">
    <citation type="submission" date="2015-11" db="EMBL/GenBank/DDBJ databases">
        <authorList>
            <person name="Varghese N."/>
        </authorList>
    </citation>
    <scope>NUCLEOTIDE SEQUENCE [LARGE SCALE GENOMIC DNA]</scope>
    <source>
        <strain evidence="2">JGI-23</strain>
    </source>
</reference>
<sequence length="169" mass="19640">MSPNFGKPVSLNWNDVKNSETHFQAFILQNLQVENNNFYPEIFGRNIVWIGNEVFAGSGMQKIDLMTIEKINETRLLFRIIELKHPKSRMGLNFAKSQLEYYINWAREDVGGHIRGAFQFNIKPILLTLTRRFSSVSQNVRNEIQSLSSISFEPEIWEIDFTGKVNKVL</sequence>